<protein>
    <submittedName>
        <fullName evidence="3">Copper amine oxidase N-terminal domain-containing protein</fullName>
    </submittedName>
</protein>
<sequence>MKKFISLMICVAMILSSVGAMADSDSLIVNTVKVNVSSGSVTLNDEGMSVSAAPYVNQNGDTMVDMYALVNALGGEITEKDGVYSVTYDDVEIKYTLNSTEVDVAGQTLTISSAVTISDNGTVMAPLRFVSESLGADVTYNSESGEIVIVSAGGLDSGVNYKLLFKYTEKEKIGNSKEHWRFTKTDNFDMSESSYGSSYRFSMNDISFTLRSQKNDGTSSLEQYYLSMQKSYLSSYNRNVMYDKGKGEHNGVEYVYTKYRRLDTVTEAYAYKTDEYFCFITIQRSFENFETAKENTDVTAFLNSLEFDYKGGDEENTVDVAEIGLEKQLAGEEKSEYVDGNYRWSIKLNEDWSVNEYYGFYNKVTVIKPTSIETDDNFNYGYGYDYDDMYYYSSYSSVRDPLIMISTYSNPNRQSAADWAKKNRDDYEKTVNSEKYKISEIKETQIGQIKAYYFEENYSEDENEYVEKTYYMNYGDFRYKINLGYDKREEEAEGFKESADAVIKSFVPGEININELGDALESDSDIDALNVLNEFKGDIFSINYPCLWNISETDTGLLLAKDRSKNGMDTTGLLSVIFPNFSLMLSAADGSSLRAEKTSLSYYDDKLNKSTYTLEEYMYKNIAGMLNSSSSYLNISMPNEIEEVTLMGKKGYKADLVLTINGVNNVYYTMYFIPYDSENLITVIKACNESEKNTVYENALDKALNSLKLS</sequence>
<feature type="signal peptide" evidence="1">
    <location>
        <begin position="1"/>
        <end position="22"/>
    </location>
</feature>
<comment type="caution">
    <text evidence="3">The sequence shown here is derived from an EMBL/GenBank/DDBJ whole genome shotgun (WGS) entry which is preliminary data.</text>
</comment>
<evidence type="ECO:0000259" key="2">
    <source>
        <dbReference type="Pfam" id="PF07833"/>
    </source>
</evidence>
<keyword evidence="4" id="KW-1185">Reference proteome</keyword>
<proteinExistence type="predicted"/>
<dbReference type="EMBL" id="JAJEQM010000002">
    <property type="protein sequence ID" value="MCC2209547.1"/>
    <property type="molecule type" value="Genomic_DNA"/>
</dbReference>
<dbReference type="SUPFAM" id="SSF55383">
    <property type="entry name" value="Copper amine oxidase, domain N"/>
    <property type="match status" value="1"/>
</dbReference>
<reference evidence="3 4" key="1">
    <citation type="submission" date="2021-10" db="EMBL/GenBank/DDBJ databases">
        <title>Anaerobic single-cell dispensing facilitates the cultivation of human gut bacteria.</title>
        <authorList>
            <person name="Afrizal A."/>
        </authorList>
    </citation>
    <scope>NUCLEOTIDE SEQUENCE [LARGE SCALE GENOMIC DNA]</scope>
    <source>
        <strain evidence="3 4">CLA-AA-H232</strain>
    </source>
</reference>
<gene>
    <name evidence="3" type="ORF">LKE05_01895</name>
</gene>
<dbReference type="InterPro" id="IPR012854">
    <property type="entry name" value="Cu_amine_oxidase-like_N"/>
</dbReference>
<evidence type="ECO:0000313" key="3">
    <source>
        <dbReference type="EMBL" id="MCC2209547.1"/>
    </source>
</evidence>
<accession>A0AAE3DWY6</accession>
<dbReference type="Pfam" id="PF07833">
    <property type="entry name" value="Cu_amine_oxidN1"/>
    <property type="match status" value="1"/>
</dbReference>
<dbReference type="Proteomes" id="UP001198242">
    <property type="component" value="Unassembled WGS sequence"/>
</dbReference>
<organism evidence="3 4">
    <name type="scientific">Hominilimicola fabiformis</name>
    <dbReference type="NCBI Taxonomy" id="2885356"/>
    <lineage>
        <taxon>Bacteria</taxon>
        <taxon>Bacillati</taxon>
        <taxon>Bacillota</taxon>
        <taxon>Clostridia</taxon>
        <taxon>Eubacteriales</taxon>
        <taxon>Oscillospiraceae</taxon>
        <taxon>Hominilimicola</taxon>
    </lineage>
</organism>
<feature type="domain" description="Copper amine oxidase-like N-terminal" evidence="2">
    <location>
        <begin position="43"/>
        <end position="149"/>
    </location>
</feature>
<dbReference type="AlphaFoldDB" id="A0AAE3DWY6"/>
<keyword evidence="1" id="KW-0732">Signal</keyword>
<name>A0AAE3DWY6_9FIRM</name>
<dbReference type="Gene3D" id="3.30.457.10">
    <property type="entry name" value="Copper amine oxidase-like, N-terminal domain"/>
    <property type="match status" value="1"/>
</dbReference>
<dbReference type="InterPro" id="IPR036582">
    <property type="entry name" value="Mao_N_sf"/>
</dbReference>
<feature type="chain" id="PRO_5041982153" evidence="1">
    <location>
        <begin position="23"/>
        <end position="710"/>
    </location>
</feature>
<evidence type="ECO:0000313" key="4">
    <source>
        <dbReference type="Proteomes" id="UP001198242"/>
    </source>
</evidence>
<evidence type="ECO:0000256" key="1">
    <source>
        <dbReference type="SAM" id="SignalP"/>
    </source>
</evidence>
<dbReference type="RefSeq" id="WP_308455757.1">
    <property type="nucleotide sequence ID" value="NZ_JAJEQM010000002.1"/>
</dbReference>